<dbReference type="Proteomes" id="UP001212997">
    <property type="component" value="Unassembled WGS sequence"/>
</dbReference>
<dbReference type="InterPro" id="IPR036600">
    <property type="entry name" value="PAH_sf"/>
</dbReference>
<dbReference type="InterPro" id="IPR000719">
    <property type="entry name" value="Prot_kinase_dom"/>
</dbReference>
<comment type="subcellular location">
    <subcellularLocation>
        <location evidence="1 7">Nucleus</location>
    </subcellularLocation>
</comment>
<accession>A0AAD5V9S3</accession>
<dbReference type="Pfam" id="PF07714">
    <property type="entry name" value="PK_Tyr_Ser-Thr"/>
    <property type="match status" value="2"/>
</dbReference>
<evidence type="ECO:0000256" key="7">
    <source>
        <dbReference type="PROSITE-ProRule" id="PRU00810"/>
    </source>
</evidence>
<keyword evidence="5" id="KW-0067">ATP-binding</keyword>
<dbReference type="SUPFAM" id="SSF47762">
    <property type="entry name" value="PAH2 domain"/>
    <property type="match status" value="1"/>
</dbReference>
<dbReference type="InterPro" id="IPR003822">
    <property type="entry name" value="PAH"/>
</dbReference>
<dbReference type="InterPro" id="IPR001245">
    <property type="entry name" value="Ser-Thr/Tyr_kinase_cat_dom"/>
</dbReference>
<evidence type="ECO:0000256" key="5">
    <source>
        <dbReference type="ARBA" id="ARBA00022840"/>
    </source>
</evidence>
<dbReference type="PROSITE" id="PS51477">
    <property type="entry name" value="PAH"/>
    <property type="match status" value="1"/>
</dbReference>
<dbReference type="PROSITE" id="PS50011">
    <property type="entry name" value="PROTEIN_KINASE_DOM"/>
    <property type="match status" value="2"/>
</dbReference>
<evidence type="ECO:0000256" key="3">
    <source>
        <dbReference type="ARBA" id="ARBA00022741"/>
    </source>
</evidence>
<feature type="domain" description="Protein kinase" evidence="8">
    <location>
        <begin position="744"/>
        <end position="1004"/>
    </location>
</feature>
<name>A0AAD5V9S3_9APHY</name>
<evidence type="ECO:0000313" key="10">
    <source>
        <dbReference type="Proteomes" id="UP001212997"/>
    </source>
</evidence>
<keyword evidence="3" id="KW-0547">Nucleotide-binding</keyword>
<dbReference type="PROSITE" id="PS00109">
    <property type="entry name" value="PROTEIN_KINASE_TYR"/>
    <property type="match status" value="1"/>
</dbReference>
<sequence length="1004" mass="114170">MNPLIPRQKTAKQNWKKVFTLFSIVRALNDAAAQPSSSTRWARPRSRRKNSWETPTATAYLDKVWENCSSIGNVYNEVVNLLRSRLESSLSTLDTIQYLTNALSGFPFLMMEFKAFLPKDEDFSLEKDFDQSRVIRIESADGTAFRASFGLIYDKETAPRIPSIDDKFYHLFSTALFTDREDAILTLQGGDARHALDLMKELVGNDNEWASFTSTTGGSNDKRERIFRLMLKLSDNLKELPPAMYISGITLSRLPTIQGGFADIYQSSWNDTRVAVKRLRINANDYSGSNADATRRMFHQEVLIWWQSKHDHITDLLGIHQPESGSENLTFSLILPWFENGSIIKCLKAMKGFGLRPPSERWLFEVADGLEFLHNRKFVHGDLRGPNILIDDQFCVRLTDFGLAVFTSTANSASLAIKGGNVRWMAPELHMVAGAKAAPSLDIYSFACFCVEYYTGEIPFKEEFSEQASRDLIAQSVRDGKRPLQPRDMPRDLWQLVKRCWQEDPAQRPKAADLRPAHRLKYNWETEEVAIYLDIIWHHTNTETYEDVATVLKAYFEKQLCLSDFLQGICNLSHGNPDFLQGLKPLLRDGDGFELMDDFVDTHCFRVFTPFDTDIVNVRAAFGLMKNKNPKAIARPDAYISKCVFCLLDRATTVPEYQAAVVSLQGGDAMLAMELMQKVYPQSSSWLRVAKYVTPQLLDDKGSKYWASKMTAPQTHRDEIRRLLVKLSQRCDMLPESLFLKGVSTKYEHERIGGFANIYRGRYKGRAIALKRLRCFYSMTEPQVEALNKAFTREALMWRQLRHPNIIPFLGIDNGNFNGSTCIVMPWFEAGSIRDHIQKLVAKPTIAHLNRWIARGLCFLHSLKFVHGDLRGNNVIIDDDGNARLADFGLSVFADGASQSYHSVRGGVSFWLAPELIDCIAFQTTGRPTTASDVYAYGCVCIEIYTNMRPFAPAKDYQASQLIVKGSRPGRPSSLNGELMPDNLWALVQRCCTSKHPRDRRWQL</sequence>
<evidence type="ECO:0000313" key="9">
    <source>
        <dbReference type="EMBL" id="KAJ3489776.1"/>
    </source>
</evidence>
<reference evidence="9" key="1">
    <citation type="submission" date="2022-07" db="EMBL/GenBank/DDBJ databases">
        <title>Genome Sequence of Physisporinus lineatus.</title>
        <authorList>
            <person name="Buettner E."/>
        </authorList>
    </citation>
    <scope>NUCLEOTIDE SEQUENCE</scope>
    <source>
        <strain evidence="9">VT162</strain>
    </source>
</reference>
<proteinExistence type="predicted"/>
<dbReference type="PANTHER" id="PTHR44329:SF288">
    <property type="entry name" value="MITOGEN-ACTIVATED PROTEIN KINASE KINASE KINASE 20"/>
    <property type="match status" value="1"/>
</dbReference>
<gene>
    <name evidence="9" type="ORF">NLI96_g1899</name>
</gene>
<comment type="caution">
    <text evidence="9">The sequence shown here is derived from an EMBL/GenBank/DDBJ whole genome shotgun (WGS) entry which is preliminary data.</text>
</comment>
<organism evidence="9 10">
    <name type="scientific">Meripilus lineatus</name>
    <dbReference type="NCBI Taxonomy" id="2056292"/>
    <lineage>
        <taxon>Eukaryota</taxon>
        <taxon>Fungi</taxon>
        <taxon>Dikarya</taxon>
        <taxon>Basidiomycota</taxon>
        <taxon>Agaricomycotina</taxon>
        <taxon>Agaricomycetes</taxon>
        <taxon>Polyporales</taxon>
        <taxon>Meripilaceae</taxon>
        <taxon>Meripilus</taxon>
    </lineage>
</organism>
<dbReference type="GO" id="GO:0005524">
    <property type="term" value="F:ATP binding"/>
    <property type="evidence" value="ECO:0007669"/>
    <property type="project" value="UniProtKB-KW"/>
</dbReference>
<feature type="domain" description="Protein kinase" evidence="8">
    <location>
        <begin position="250"/>
        <end position="521"/>
    </location>
</feature>
<dbReference type="InterPro" id="IPR008266">
    <property type="entry name" value="Tyr_kinase_AS"/>
</dbReference>
<dbReference type="GO" id="GO:0005634">
    <property type="term" value="C:nucleus"/>
    <property type="evidence" value="ECO:0007669"/>
    <property type="project" value="UniProtKB-SubCell"/>
</dbReference>
<keyword evidence="6 7" id="KW-0539">Nucleus</keyword>
<dbReference type="EMBL" id="JANAWD010000039">
    <property type="protein sequence ID" value="KAJ3489776.1"/>
    <property type="molecule type" value="Genomic_DNA"/>
</dbReference>
<keyword evidence="4" id="KW-0418">Kinase</keyword>
<dbReference type="InterPro" id="IPR011009">
    <property type="entry name" value="Kinase-like_dom_sf"/>
</dbReference>
<dbReference type="PRINTS" id="PR00109">
    <property type="entry name" value="TYRKINASE"/>
</dbReference>
<dbReference type="AlphaFoldDB" id="A0AAD5V9S3"/>
<keyword evidence="10" id="KW-1185">Reference proteome</keyword>
<evidence type="ECO:0000256" key="1">
    <source>
        <dbReference type="ARBA" id="ARBA00004123"/>
    </source>
</evidence>
<evidence type="ECO:0000256" key="6">
    <source>
        <dbReference type="ARBA" id="ARBA00023242"/>
    </source>
</evidence>
<dbReference type="GO" id="GO:0004674">
    <property type="term" value="F:protein serine/threonine kinase activity"/>
    <property type="evidence" value="ECO:0007669"/>
    <property type="project" value="TreeGrafter"/>
</dbReference>
<keyword evidence="2" id="KW-0808">Transferase</keyword>
<dbReference type="InterPro" id="IPR051681">
    <property type="entry name" value="Ser/Thr_Kinases-Pseudokinases"/>
</dbReference>
<dbReference type="PANTHER" id="PTHR44329">
    <property type="entry name" value="SERINE/THREONINE-PROTEIN KINASE TNNI3K-RELATED"/>
    <property type="match status" value="1"/>
</dbReference>
<dbReference type="SUPFAM" id="SSF56112">
    <property type="entry name" value="Protein kinase-like (PK-like)"/>
    <property type="match status" value="2"/>
</dbReference>
<evidence type="ECO:0000259" key="8">
    <source>
        <dbReference type="PROSITE" id="PS50011"/>
    </source>
</evidence>
<evidence type="ECO:0000256" key="2">
    <source>
        <dbReference type="ARBA" id="ARBA00022679"/>
    </source>
</evidence>
<evidence type="ECO:0000256" key="4">
    <source>
        <dbReference type="ARBA" id="ARBA00022777"/>
    </source>
</evidence>
<dbReference type="GO" id="GO:0006355">
    <property type="term" value="P:regulation of DNA-templated transcription"/>
    <property type="evidence" value="ECO:0007669"/>
    <property type="project" value="InterPro"/>
</dbReference>
<dbReference type="Gene3D" id="1.10.510.10">
    <property type="entry name" value="Transferase(Phosphotransferase) domain 1"/>
    <property type="match status" value="2"/>
</dbReference>
<protein>
    <recommendedName>
        <fullName evidence="8">Protein kinase domain-containing protein</fullName>
    </recommendedName>
</protein>